<dbReference type="InParanoid" id="A0A165ILQ5"/>
<proteinExistence type="inferred from homology"/>
<gene>
    <name evidence="5" type="ORF">LAESUDRAFT_719587</name>
</gene>
<accession>A0A165ILQ5</accession>
<evidence type="ECO:0000313" key="5">
    <source>
        <dbReference type="EMBL" id="KZT13253.1"/>
    </source>
</evidence>
<evidence type="ECO:0000256" key="1">
    <source>
        <dbReference type="ARBA" id="ARBA00005179"/>
    </source>
</evidence>
<dbReference type="GO" id="GO:0016740">
    <property type="term" value="F:transferase activity"/>
    <property type="evidence" value="ECO:0007669"/>
    <property type="project" value="UniProtKB-KW"/>
</dbReference>
<evidence type="ECO:0000256" key="3">
    <source>
        <dbReference type="ARBA" id="ARBA00022691"/>
    </source>
</evidence>
<comment type="pathway">
    <text evidence="1">Secondary metabolite biosynthesis.</text>
</comment>
<dbReference type="RefSeq" id="XP_040770763.1">
    <property type="nucleotide sequence ID" value="XM_040907663.1"/>
</dbReference>
<name>A0A165ILQ5_9APHY</name>
<dbReference type="STRING" id="1314785.A0A165ILQ5"/>
<dbReference type="PANTHER" id="PTHR35897">
    <property type="entry name" value="METHYLTRANSFERASE AUSD"/>
    <property type="match status" value="1"/>
</dbReference>
<reference evidence="5 6" key="1">
    <citation type="journal article" date="2016" name="Mol. Biol. Evol.">
        <title>Comparative Genomics of Early-Diverging Mushroom-Forming Fungi Provides Insights into the Origins of Lignocellulose Decay Capabilities.</title>
        <authorList>
            <person name="Nagy L.G."/>
            <person name="Riley R."/>
            <person name="Tritt A."/>
            <person name="Adam C."/>
            <person name="Daum C."/>
            <person name="Floudas D."/>
            <person name="Sun H."/>
            <person name="Yadav J.S."/>
            <person name="Pangilinan J."/>
            <person name="Larsson K.H."/>
            <person name="Matsuura K."/>
            <person name="Barry K."/>
            <person name="Labutti K."/>
            <person name="Kuo R."/>
            <person name="Ohm R.A."/>
            <person name="Bhattacharya S.S."/>
            <person name="Shirouzu T."/>
            <person name="Yoshinaga Y."/>
            <person name="Martin F.M."/>
            <person name="Grigoriev I.V."/>
            <person name="Hibbett D.S."/>
        </authorList>
    </citation>
    <scope>NUCLEOTIDE SEQUENCE [LARGE SCALE GENOMIC DNA]</scope>
    <source>
        <strain evidence="5 6">93-53</strain>
    </source>
</reference>
<dbReference type="AlphaFoldDB" id="A0A165ILQ5"/>
<keyword evidence="6" id="KW-1185">Reference proteome</keyword>
<organism evidence="5 6">
    <name type="scientific">Laetiporus sulphureus 93-53</name>
    <dbReference type="NCBI Taxonomy" id="1314785"/>
    <lineage>
        <taxon>Eukaryota</taxon>
        <taxon>Fungi</taxon>
        <taxon>Dikarya</taxon>
        <taxon>Basidiomycota</taxon>
        <taxon>Agaricomycotina</taxon>
        <taxon>Agaricomycetes</taxon>
        <taxon>Polyporales</taxon>
        <taxon>Laetiporus</taxon>
    </lineage>
</organism>
<dbReference type="PANTHER" id="PTHR35897:SF1">
    <property type="entry name" value="METHYLTRANSFERASE AUSD"/>
    <property type="match status" value="1"/>
</dbReference>
<keyword evidence="2" id="KW-0808">Transferase</keyword>
<sequence>MANITPEDLDFFRKQSLDERYYDLEADELAFFKSQTGIQDEEELKQHIMKVQEDAFEIYPYPCIRRFAFTKLKISRLPAYDQLLKLGKERKGAIFLDIGCCFGNDVRKAVADGYPAQNAIASDLQPEFWELGRRLFRDTPEAFPVPFVPGDAFNTSFLKPVPPFCSPPETPVPPLSSLTTLTPLLGHVSAIHASSFFHLFDEAQQLQLARSVAGLLSPAPGSMIFGEHVSRPEKGYRTEQLRPNAQGPYMFCHSPDSWKEIWDGQVFEKGTVEVKAVLKERNRYNDLNNEPGEKSWKMAWSVTRL</sequence>
<protein>
    <recommendedName>
        <fullName evidence="7">Methyltransferase domain-containing protein</fullName>
    </recommendedName>
</protein>
<evidence type="ECO:0000313" key="6">
    <source>
        <dbReference type="Proteomes" id="UP000076871"/>
    </source>
</evidence>
<dbReference type="OrthoDB" id="2094832at2759"/>
<dbReference type="InterPro" id="IPR029063">
    <property type="entry name" value="SAM-dependent_MTases_sf"/>
</dbReference>
<dbReference type="GeneID" id="63824692"/>
<evidence type="ECO:0008006" key="7">
    <source>
        <dbReference type="Google" id="ProtNLM"/>
    </source>
</evidence>
<evidence type="ECO:0000256" key="4">
    <source>
        <dbReference type="ARBA" id="ARBA00038314"/>
    </source>
</evidence>
<comment type="similarity">
    <text evidence="4">Belongs to the class I-like SAM-binding methyltransferase superfamily.</text>
</comment>
<keyword evidence="3" id="KW-0949">S-adenosyl-L-methionine</keyword>
<dbReference type="EMBL" id="KV427605">
    <property type="protein sequence ID" value="KZT13253.1"/>
    <property type="molecule type" value="Genomic_DNA"/>
</dbReference>
<dbReference type="InterPro" id="IPR051654">
    <property type="entry name" value="Meroterpenoid_MTases"/>
</dbReference>
<dbReference type="Proteomes" id="UP000076871">
    <property type="component" value="Unassembled WGS sequence"/>
</dbReference>
<dbReference type="Gene3D" id="3.40.50.150">
    <property type="entry name" value="Vaccinia Virus protein VP39"/>
    <property type="match status" value="1"/>
</dbReference>
<evidence type="ECO:0000256" key="2">
    <source>
        <dbReference type="ARBA" id="ARBA00022679"/>
    </source>
</evidence>
<dbReference type="SUPFAM" id="SSF53335">
    <property type="entry name" value="S-adenosyl-L-methionine-dependent methyltransferases"/>
    <property type="match status" value="1"/>
</dbReference>